<dbReference type="GO" id="GO:0008270">
    <property type="term" value="F:zinc ion binding"/>
    <property type="evidence" value="ECO:0007669"/>
    <property type="project" value="UniProtKB-KW"/>
</dbReference>
<proteinExistence type="predicted"/>
<feature type="non-terminal residue" evidence="6">
    <location>
        <position position="1"/>
    </location>
</feature>
<gene>
    <name evidence="6" type="ORF">M427DRAFT_394476</name>
</gene>
<evidence type="ECO:0000313" key="6">
    <source>
        <dbReference type="EMBL" id="KXS12481.1"/>
    </source>
</evidence>
<evidence type="ECO:0008006" key="8">
    <source>
        <dbReference type="Google" id="ProtNLM"/>
    </source>
</evidence>
<evidence type="ECO:0000256" key="5">
    <source>
        <dbReference type="SAM" id="SignalP"/>
    </source>
</evidence>
<feature type="chain" id="PRO_5007295989" description="RING-type domain-containing protein" evidence="5">
    <location>
        <begin position="23"/>
        <end position="355"/>
    </location>
</feature>
<dbReference type="PANTHER" id="PTHR46858">
    <property type="entry name" value="OS05G0521000 PROTEIN"/>
    <property type="match status" value="1"/>
</dbReference>
<keyword evidence="7" id="KW-1185">Reference proteome</keyword>
<feature type="compositionally biased region" description="Low complexity" evidence="4">
    <location>
        <begin position="198"/>
        <end position="236"/>
    </location>
</feature>
<feature type="compositionally biased region" description="Low complexity" evidence="4">
    <location>
        <begin position="71"/>
        <end position="80"/>
    </location>
</feature>
<dbReference type="Gene3D" id="3.30.40.10">
    <property type="entry name" value="Zinc/RING finger domain, C3HC4 (zinc finger)"/>
    <property type="match status" value="1"/>
</dbReference>
<feature type="region of interest" description="Disordered" evidence="4">
    <location>
        <begin position="190"/>
        <end position="241"/>
    </location>
</feature>
<dbReference type="GO" id="GO:0016567">
    <property type="term" value="P:protein ubiquitination"/>
    <property type="evidence" value="ECO:0007669"/>
    <property type="project" value="TreeGrafter"/>
</dbReference>
<dbReference type="SUPFAM" id="SSF57850">
    <property type="entry name" value="RING/U-box"/>
    <property type="match status" value="1"/>
</dbReference>
<protein>
    <recommendedName>
        <fullName evidence="8">RING-type domain-containing protein</fullName>
    </recommendedName>
</protein>
<feature type="signal peptide" evidence="5">
    <location>
        <begin position="1"/>
        <end position="22"/>
    </location>
</feature>
<evidence type="ECO:0000313" key="7">
    <source>
        <dbReference type="Proteomes" id="UP000070544"/>
    </source>
</evidence>
<dbReference type="Pfam" id="PF13920">
    <property type="entry name" value="zf-C3HC4_3"/>
    <property type="match status" value="1"/>
</dbReference>
<reference evidence="6 7" key="1">
    <citation type="journal article" date="2015" name="Genome Biol. Evol.">
        <title>Phylogenomic analyses indicate that early fungi evolved digesting cell walls of algal ancestors of land plants.</title>
        <authorList>
            <person name="Chang Y."/>
            <person name="Wang S."/>
            <person name="Sekimoto S."/>
            <person name="Aerts A.L."/>
            <person name="Choi C."/>
            <person name="Clum A."/>
            <person name="LaButti K.M."/>
            <person name="Lindquist E.A."/>
            <person name="Yee Ngan C."/>
            <person name="Ohm R.A."/>
            <person name="Salamov A.A."/>
            <person name="Grigoriev I.V."/>
            <person name="Spatafora J.W."/>
            <person name="Berbee M.L."/>
        </authorList>
    </citation>
    <scope>NUCLEOTIDE SEQUENCE [LARGE SCALE GENOMIC DNA]</scope>
    <source>
        <strain evidence="6 7">JEL478</strain>
    </source>
</reference>
<dbReference type="Proteomes" id="UP000070544">
    <property type="component" value="Unassembled WGS sequence"/>
</dbReference>
<evidence type="ECO:0000256" key="3">
    <source>
        <dbReference type="ARBA" id="ARBA00022833"/>
    </source>
</evidence>
<dbReference type="GO" id="GO:0061630">
    <property type="term" value="F:ubiquitin protein ligase activity"/>
    <property type="evidence" value="ECO:0007669"/>
    <property type="project" value="TreeGrafter"/>
</dbReference>
<evidence type="ECO:0000256" key="4">
    <source>
        <dbReference type="SAM" id="MobiDB-lite"/>
    </source>
</evidence>
<dbReference type="AlphaFoldDB" id="A0A139A6T4"/>
<feature type="region of interest" description="Disordered" evidence="4">
    <location>
        <begin position="18"/>
        <end position="129"/>
    </location>
</feature>
<keyword evidence="2" id="KW-0863">Zinc-finger</keyword>
<keyword evidence="5" id="KW-0732">Signal</keyword>
<sequence length="355" mass="35847">RATRSTSSFATTAALLAAAASARPRTSNKAGVGATGKGAGGTKRKLSDSGNPSKSGSPGNQAQSKTGSARPSVVIISSPSGPTSAEVRAALEGPASKRPRREVATTPKQQAVLTPPLKATPSAASTHTTGSIKSAVTVTAPPTSIMSSIGALILSAHGLSHHLSLLQSMVDQGFPEDRVAVAIAEIEKARRRGGAGSGSAEASTATTSKSPGGRSSKRTAGSSSTSAVASTSTNGTRAPTSAPPITVSLLLDYLLPTGDFYDNLSHKNASSLHAPSSPYYLPPARASTAAHRLENRSLPCVVCWDEPVGAVFRPCGHACACGEHAAKMASGGGSSRGECYVCRTTVKGFDKIFLG</sequence>
<dbReference type="EMBL" id="KQ965787">
    <property type="protein sequence ID" value="KXS12481.1"/>
    <property type="molecule type" value="Genomic_DNA"/>
</dbReference>
<dbReference type="STRING" id="1344416.A0A139A6T4"/>
<evidence type="ECO:0000256" key="2">
    <source>
        <dbReference type="ARBA" id="ARBA00022771"/>
    </source>
</evidence>
<keyword evidence="3" id="KW-0862">Zinc</keyword>
<organism evidence="6 7">
    <name type="scientific">Gonapodya prolifera (strain JEL478)</name>
    <name type="common">Monoblepharis prolifera</name>
    <dbReference type="NCBI Taxonomy" id="1344416"/>
    <lineage>
        <taxon>Eukaryota</taxon>
        <taxon>Fungi</taxon>
        <taxon>Fungi incertae sedis</taxon>
        <taxon>Chytridiomycota</taxon>
        <taxon>Chytridiomycota incertae sedis</taxon>
        <taxon>Monoblepharidomycetes</taxon>
        <taxon>Monoblepharidales</taxon>
        <taxon>Gonapodyaceae</taxon>
        <taxon>Gonapodya</taxon>
    </lineage>
</organism>
<feature type="compositionally biased region" description="Low complexity" evidence="4">
    <location>
        <begin position="48"/>
        <end position="60"/>
    </location>
</feature>
<evidence type="ECO:0000256" key="1">
    <source>
        <dbReference type="ARBA" id="ARBA00022723"/>
    </source>
</evidence>
<keyword evidence="1" id="KW-0479">Metal-binding</keyword>
<name>A0A139A6T4_GONPJ</name>
<dbReference type="InterPro" id="IPR013083">
    <property type="entry name" value="Znf_RING/FYVE/PHD"/>
</dbReference>
<accession>A0A139A6T4</accession>
<feature type="compositionally biased region" description="Low complexity" evidence="4">
    <location>
        <begin position="18"/>
        <end position="32"/>
    </location>
</feature>
<dbReference type="PANTHER" id="PTHR46858:SF5">
    <property type="entry name" value="E3 UBIQUITIN-PROTEIN LIGASE APD1-RELATED"/>
    <property type="match status" value="1"/>
</dbReference>